<dbReference type="PANTHER" id="PTHR45621">
    <property type="entry name" value="OS01G0588500 PROTEIN-RELATED"/>
    <property type="match status" value="1"/>
</dbReference>
<evidence type="ECO:0000313" key="2">
    <source>
        <dbReference type="EMBL" id="OMP04072.1"/>
    </source>
</evidence>
<dbReference type="InterPro" id="IPR050823">
    <property type="entry name" value="Plant_Ser_Thr_Prot_Kinase"/>
</dbReference>
<dbReference type="GO" id="GO:0005524">
    <property type="term" value="F:ATP binding"/>
    <property type="evidence" value="ECO:0007669"/>
    <property type="project" value="InterPro"/>
</dbReference>
<protein>
    <recommendedName>
        <fullName evidence="1">Protein kinase domain-containing protein</fullName>
    </recommendedName>
</protein>
<dbReference type="AlphaFoldDB" id="A0A1R3KAF4"/>
<dbReference type="InterPro" id="IPR011009">
    <property type="entry name" value="Kinase-like_dom_sf"/>
</dbReference>
<dbReference type="Proteomes" id="UP000187203">
    <property type="component" value="Unassembled WGS sequence"/>
</dbReference>
<evidence type="ECO:0000313" key="3">
    <source>
        <dbReference type="Proteomes" id="UP000187203"/>
    </source>
</evidence>
<name>A0A1R3KAF4_9ROSI</name>
<accession>A0A1R3KAF4</accession>
<proteinExistence type="predicted"/>
<dbReference type="STRING" id="93759.A0A1R3KAF4"/>
<dbReference type="Gene3D" id="3.30.200.20">
    <property type="entry name" value="Phosphorylase Kinase, domain 1"/>
    <property type="match status" value="1"/>
</dbReference>
<dbReference type="EMBL" id="AWUE01014319">
    <property type="protein sequence ID" value="OMP04072.1"/>
    <property type="molecule type" value="Genomic_DNA"/>
</dbReference>
<comment type="caution">
    <text evidence="2">The sequence shown here is derived from an EMBL/GenBank/DDBJ whole genome shotgun (WGS) entry which is preliminary data.</text>
</comment>
<evidence type="ECO:0000259" key="1">
    <source>
        <dbReference type="PROSITE" id="PS50011"/>
    </source>
</evidence>
<dbReference type="OrthoDB" id="1651108at2759"/>
<organism evidence="2 3">
    <name type="scientific">Corchorus olitorius</name>
    <dbReference type="NCBI Taxonomy" id="93759"/>
    <lineage>
        <taxon>Eukaryota</taxon>
        <taxon>Viridiplantae</taxon>
        <taxon>Streptophyta</taxon>
        <taxon>Embryophyta</taxon>
        <taxon>Tracheophyta</taxon>
        <taxon>Spermatophyta</taxon>
        <taxon>Magnoliopsida</taxon>
        <taxon>eudicotyledons</taxon>
        <taxon>Gunneridae</taxon>
        <taxon>Pentapetalae</taxon>
        <taxon>rosids</taxon>
        <taxon>malvids</taxon>
        <taxon>Malvales</taxon>
        <taxon>Malvaceae</taxon>
        <taxon>Grewioideae</taxon>
        <taxon>Apeibeae</taxon>
        <taxon>Corchorus</taxon>
    </lineage>
</organism>
<dbReference type="InterPro" id="IPR000719">
    <property type="entry name" value="Prot_kinase_dom"/>
</dbReference>
<reference evidence="3" key="1">
    <citation type="submission" date="2013-09" db="EMBL/GenBank/DDBJ databases">
        <title>Corchorus olitorius genome sequencing.</title>
        <authorList>
            <person name="Alam M."/>
            <person name="Haque M.S."/>
            <person name="Islam M.S."/>
            <person name="Emdad E.M."/>
            <person name="Islam M.M."/>
            <person name="Ahmed B."/>
            <person name="Halim A."/>
            <person name="Hossen Q.M.M."/>
            <person name="Hossain M.Z."/>
            <person name="Ahmed R."/>
            <person name="Khan M.M."/>
            <person name="Islam R."/>
            <person name="Rashid M.M."/>
            <person name="Khan S.A."/>
            <person name="Rahman M.S."/>
            <person name="Alam M."/>
            <person name="Yahiya A.S."/>
            <person name="Khan M.S."/>
            <person name="Azam M.S."/>
            <person name="Haque T."/>
            <person name="Lashkar M.Z.H."/>
            <person name="Akhand A.I."/>
            <person name="Morshed G."/>
            <person name="Roy S."/>
            <person name="Uddin K.S."/>
            <person name="Rabeya T."/>
            <person name="Hossain A.S."/>
            <person name="Chowdhury A."/>
            <person name="Snigdha A.R."/>
            <person name="Mortoza M.S."/>
            <person name="Matin S.A."/>
            <person name="Hoque S.M.E."/>
            <person name="Islam M.K."/>
            <person name="Roy D.K."/>
            <person name="Haider R."/>
            <person name="Moosa M.M."/>
            <person name="Elias S.M."/>
            <person name="Hasan A.M."/>
            <person name="Jahan S."/>
            <person name="Shafiuddin M."/>
            <person name="Mahmood N."/>
            <person name="Shommy N.S."/>
        </authorList>
    </citation>
    <scope>NUCLEOTIDE SEQUENCE [LARGE SCALE GENOMIC DNA]</scope>
    <source>
        <strain evidence="3">cv. O-4</strain>
    </source>
</reference>
<feature type="domain" description="Protein kinase" evidence="1">
    <location>
        <begin position="16"/>
        <end position="305"/>
    </location>
</feature>
<keyword evidence="3" id="KW-1185">Reference proteome</keyword>
<dbReference type="GO" id="GO:0004672">
    <property type="term" value="F:protein kinase activity"/>
    <property type="evidence" value="ECO:0007669"/>
    <property type="project" value="InterPro"/>
</dbReference>
<dbReference type="Gene3D" id="1.10.510.10">
    <property type="entry name" value="Transferase(Phosphotransferase) domain 1"/>
    <property type="match status" value="1"/>
</dbReference>
<dbReference type="PROSITE" id="PS50011">
    <property type="entry name" value="PROTEIN_KINASE_DOM"/>
    <property type="match status" value="1"/>
</dbReference>
<dbReference type="SUPFAM" id="SSF56112">
    <property type="entry name" value="Protein kinase-like (PK-like)"/>
    <property type="match status" value="1"/>
</dbReference>
<gene>
    <name evidence="2" type="ORF">COLO4_09980</name>
</gene>
<sequence length="317" mass="36376">MVEFASWDLKAITNDFGEENFITKTQFGMLYRGRITLGCRKTMKGGRKVTVKIWCKNLQWFAPVGRYVVDQKLKLLNELRFLFHSSVRGHSNLVKLLGFCLDQSVGLYAIVFSWPQRIKVALEIGRLLVFLHGHKLPYMLRNLDAMHIVIDVNFSPVLVEFGMLSGGIMGELTDILERPNVLPLLGSFGYVDLQMCMTGDGWLLPRDVYSFGALLLSIITKRVVNKYRLQNTIMSHDWAQNAYEEEKALCHKESECSIACGTLKQNPAYNARDGHVVTLLGMQCMEFKLERRPTMKDICKRLQSLRVVKQYKEIMLL</sequence>